<comment type="caution">
    <text evidence="1">The sequence shown here is derived from an EMBL/GenBank/DDBJ whole genome shotgun (WGS) entry which is preliminary data.</text>
</comment>
<dbReference type="Proteomes" id="UP001162480">
    <property type="component" value="Unassembled WGS sequence"/>
</dbReference>
<protein>
    <submittedName>
        <fullName evidence="1">Uncharacterized protein</fullName>
    </submittedName>
</protein>
<accession>A0AA36HJD0</accession>
<sequence length="181" mass="20827">MAEIIALASKSLTLAESVILPACKKMVKSMFGEKVEKKLNSILLSNDTISRRILEMSENVEDNVQKKLKNSNFALTMDESTDISNKSQLLAFVRFIDENEIINQFLCCKEMSTTTRGQDIFEKKEKFCENLSCEFWMSKMEYRVEIFSELNITNSNMQGKNENILTSTDKLLALKKKIVIW</sequence>
<dbReference type="AlphaFoldDB" id="A0AA36HJD0"/>
<dbReference type="PANTHER" id="PTHR45913:SF19">
    <property type="entry name" value="LOW QUALITY PROTEIN: ZINC FINGER BED DOMAIN-CONTAINING PROTEIN 5-LIKE"/>
    <property type="match status" value="1"/>
</dbReference>
<evidence type="ECO:0000313" key="2">
    <source>
        <dbReference type="Proteomes" id="UP001162480"/>
    </source>
</evidence>
<proteinExistence type="predicted"/>
<name>A0AA36HJD0_OCTVU</name>
<dbReference type="EMBL" id="CATOCA020000002">
    <property type="protein sequence ID" value="CAJ1099377.1"/>
    <property type="molecule type" value="Genomic_DNA"/>
</dbReference>
<organism evidence="1 2">
    <name type="scientific">Octopus vulgaris</name>
    <name type="common">Common octopus</name>
    <dbReference type="NCBI Taxonomy" id="6645"/>
    <lineage>
        <taxon>Eukaryota</taxon>
        <taxon>Metazoa</taxon>
        <taxon>Spiralia</taxon>
        <taxon>Lophotrochozoa</taxon>
        <taxon>Mollusca</taxon>
        <taxon>Cephalopoda</taxon>
        <taxon>Coleoidea</taxon>
        <taxon>Octopodiformes</taxon>
        <taxon>Octopoda</taxon>
        <taxon>Incirrata</taxon>
        <taxon>Octopodidae</taxon>
        <taxon>Octopus</taxon>
    </lineage>
</organism>
<reference evidence="1" key="1">
    <citation type="submission" date="2023-08" db="EMBL/GenBank/DDBJ databases">
        <authorList>
            <person name="Alioto T."/>
            <person name="Alioto T."/>
            <person name="Gomez Garrido J."/>
        </authorList>
    </citation>
    <scope>NUCLEOTIDE SEQUENCE</scope>
</reference>
<evidence type="ECO:0000313" key="1">
    <source>
        <dbReference type="EMBL" id="CAJ1099377.1"/>
    </source>
</evidence>
<dbReference type="PANTHER" id="PTHR45913">
    <property type="entry name" value="EPM2A-INTERACTING PROTEIN 1"/>
    <property type="match status" value="1"/>
</dbReference>
<keyword evidence="2" id="KW-1185">Reference proteome</keyword>
<gene>
    <name evidence="1" type="ORF">OCTVUL_1B022878</name>
</gene>